<dbReference type="NCBIfam" id="TIGR02594">
    <property type="entry name" value="TIGR02594 family protein"/>
    <property type="match status" value="1"/>
</dbReference>
<dbReference type="InterPro" id="IPR013423">
    <property type="entry name" value="CHP02594"/>
</dbReference>
<reference evidence="2 3" key="1">
    <citation type="submission" date="2016-10" db="EMBL/GenBank/DDBJ databases">
        <authorList>
            <person name="de Groot N.N."/>
        </authorList>
    </citation>
    <scope>NUCLEOTIDE SEQUENCE [LARGE SCALE GENOMIC DNA]</scope>
    <source>
        <strain evidence="2 3">ATCC 35022</strain>
    </source>
</reference>
<evidence type="ECO:0000313" key="2">
    <source>
        <dbReference type="EMBL" id="SDB32340.1"/>
    </source>
</evidence>
<dbReference type="Proteomes" id="UP000199071">
    <property type="component" value="Unassembled WGS sequence"/>
</dbReference>
<feature type="domain" description="Peptidoglycan binding-like" evidence="1">
    <location>
        <begin position="2"/>
        <end position="53"/>
    </location>
</feature>
<proteinExistence type="predicted"/>
<dbReference type="InterPro" id="IPR036366">
    <property type="entry name" value="PGBDSf"/>
</dbReference>
<dbReference type="AlphaFoldDB" id="A0A1G6CHH7"/>
<dbReference type="InterPro" id="IPR036365">
    <property type="entry name" value="PGBD-like_sf"/>
</dbReference>
<gene>
    <name evidence="2" type="ORF">SAMN02982931_02508</name>
</gene>
<accession>A0A1G6CHH7</accession>
<evidence type="ECO:0000313" key="3">
    <source>
        <dbReference type="Proteomes" id="UP000199071"/>
    </source>
</evidence>
<keyword evidence="3" id="KW-1185">Reference proteome</keyword>
<dbReference type="RefSeq" id="WP_090876750.1">
    <property type="nucleotide sequence ID" value="NZ_FMXQ01000004.1"/>
</dbReference>
<name>A0A1G6CHH7_9HYPH</name>
<protein>
    <submittedName>
        <fullName evidence="2">TIGR02594 family protein</fullName>
    </submittedName>
</protein>
<dbReference type="Pfam" id="PF01471">
    <property type="entry name" value="PG_binding_1"/>
    <property type="match status" value="1"/>
</dbReference>
<organism evidence="2 3">
    <name type="scientific">Bauldia litoralis</name>
    <dbReference type="NCBI Taxonomy" id="665467"/>
    <lineage>
        <taxon>Bacteria</taxon>
        <taxon>Pseudomonadati</taxon>
        <taxon>Pseudomonadota</taxon>
        <taxon>Alphaproteobacteria</taxon>
        <taxon>Hyphomicrobiales</taxon>
        <taxon>Kaistiaceae</taxon>
        <taxon>Bauldia</taxon>
    </lineage>
</organism>
<dbReference type="InterPro" id="IPR002477">
    <property type="entry name" value="Peptidoglycan-bd-like"/>
</dbReference>
<sequence length="229" mass="24611">MDILAVQRALKAQGFDPGPLDGIWGRLTAAAVKAFQRKNGLPVGLLTPETERAILANAPAQLQQTGLVWYDEAMRLMGTAERPGPPSNPVILDWAEDLDLAYGDDDIPWCGLFVAHCIGSMLQDEALPNGPLGARNWLKFGRQSRPALGAVLVFWRVARDSWQGHVGFYAGEDNDTLKVLGGNQSNRVSYARISKSRLLGARWPKTASAVGYGPIVDDLGGMATGGSEA</sequence>
<dbReference type="STRING" id="665467.SAMN02982931_02508"/>
<evidence type="ECO:0000259" key="1">
    <source>
        <dbReference type="Pfam" id="PF01471"/>
    </source>
</evidence>
<dbReference type="SUPFAM" id="SSF47090">
    <property type="entry name" value="PGBD-like"/>
    <property type="match status" value="1"/>
</dbReference>
<dbReference type="OrthoDB" id="5395100at2"/>
<dbReference type="Gene3D" id="1.10.101.10">
    <property type="entry name" value="PGBD-like superfamily/PGBD"/>
    <property type="match status" value="1"/>
</dbReference>
<dbReference type="EMBL" id="FMXQ01000004">
    <property type="protein sequence ID" value="SDB32340.1"/>
    <property type="molecule type" value="Genomic_DNA"/>
</dbReference>